<dbReference type="Gene3D" id="3.30.200.20">
    <property type="entry name" value="Phosphorylase Kinase, domain 1"/>
    <property type="match status" value="1"/>
</dbReference>
<evidence type="ECO:0000256" key="4">
    <source>
        <dbReference type="ARBA" id="ARBA00022840"/>
    </source>
</evidence>
<evidence type="ECO:0000259" key="6">
    <source>
        <dbReference type="PROSITE" id="PS50011"/>
    </source>
</evidence>
<keyword evidence="7" id="KW-0723">Serine/threonine-protein kinase</keyword>
<keyword evidence="2 5" id="KW-0547">Nucleotide-binding</keyword>
<keyword evidence="3 7" id="KW-0418">Kinase</keyword>
<organism evidence="7 8">
    <name type="scientific">Pendulispora albinea</name>
    <dbReference type="NCBI Taxonomy" id="2741071"/>
    <lineage>
        <taxon>Bacteria</taxon>
        <taxon>Pseudomonadati</taxon>
        <taxon>Myxococcota</taxon>
        <taxon>Myxococcia</taxon>
        <taxon>Myxococcales</taxon>
        <taxon>Sorangiineae</taxon>
        <taxon>Pendulisporaceae</taxon>
        <taxon>Pendulispora</taxon>
    </lineage>
</organism>
<dbReference type="InterPro" id="IPR000719">
    <property type="entry name" value="Prot_kinase_dom"/>
</dbReference>
<evidence type="ECO:0000256" key="2">
    <source>
        <dbReference type="ARBA" id="ARBA00022741"/>
    </source>
</evidence>
<dbReference type="EMBL" id="CP089984">
    <property type="protein sequence ID" value="WXB12393.1"/>
    <property type="molecule type" value="Genomic_DNA"/>
</dbReference>
<accession>A0ABZ2LNA9</accession>
<feature type="binding site" evidence="5">
    <location>
        <position position="49"/>
    </location>
    <ligand>
        <name>ATP</name>
        <dbReference type="ChEBI" id="CHEBI:30616"/>
    </ligand>
</feature>
<dbReference type="PROSITE" id="PS00107">
    <property type="entry name" value="PROTEIN_KINASE_ATP"/>
    <property type="match status" value="1"/>
</dbReference>
<keyword evidence="4 5" id="KW-0067">ATP-binding</keyword>
<evidence type="ECO:0000256" key="5">
    <source>
        <dbReference type="PROSITE-ProRule" id="PRU10141"/>
    </source>
</evidence>
<dbReference type="PANTHER" id="PTHR43289">
    <property type="entry name" value="MITOGEN-ACTIVATED PROTEIN KINASE KINASE KINASE 20-RELATED"/>
    <property type="match status" value="1"/>
</dbReference>
<dbReference type="Pfam" id="PF00069">
    <property type="entry name" value="Pkinase"/>
    <property type="match status" value="1"/>
</dbReference>
<evidence type="ECO:0000313" key="7">
    <source>
        <dbReference type="EMBL" id="WXB12393.1"/>
    </source>
</evidence>
<dbReference type="Gene3D" id="1.10.510.10">
    <property type="entry name" value="Transferase(Phosphotransferase) domain 1"/>
    <property type="match status" value="1"/>
</dbReference>
<dbReference type="Proteomes" id="UP001370348">
    <property type="component" value="Chromosome"/>
</dbReference>
<feature type="domain" description="Protein kinase" evidence="6">
    <location>
        <begin position="20"/>
        <end position="291"/>
    </location>
</feature>
<sequence>MRPVPNESKIPAGTLLVGKYRVTREIGRGGMAAVYEAEQTTLNKKVAVKVLAAELSASSIVIERFFREARAAASVRSPYIVDVYDSGRLEDGRPFICMELLEGESLYDRMARLRLIDPETTVRIITQCAKGLSKAHAAGIVHRDLKPENIFLIKTEEGGEISKLLDFGLAKFYAPVAPDVKTARLTREGAVFGTPAYMSPEQVKGQGSVDHRADLWALGCMAFECLIGRPVWNTEQGVAMTFAAIATAPIPVPSKLRPDLPATFDAWFFKALERDPDHRFQDAKELSEALVQAFERQAVPAVAVAAAAARASRASLSERHDPEGLETTVVRHAAHSAEENMMGGGAVVRAAYAGAGAGVALSLTPPVAGAADPGVAAEFFNDANGRRPGLAVSPRPGMFASGAESLGASVPEISPGRTPSAGSASQVLPAPPPSAFRWVFSSAALVGGSVAAFVVWTNMLKPQVFNPTVASTATMAPIAGPSGSPSNVPPVDEPKWMTAFADGQKLFAAGDIPGALRRLKDAQELGGNTPGGGAALAARGLADQIRAVPVSRNLCKPVAFSHPRFGPLSNIGRPAIASVEKGTLVAWTDDHEEAGHYHVYSVVLDDVGRPQSASRDLTPEASEVMRPGLLTVNDRAVLYYWDKTGGDAGVRVRWIDPNGRIGGASTLVGAERAGNFYPALDRAPDGFYVAWQDDRDKEGDDLFLRKLSNDLEPQGNEVRLTDYLSVGGRNASARYPGLAIASNAVFVVYKLEREPQHTIARMRLKLGTAELKKGLDERTTPGPKGGGLDRELGDVAIVNEDKLPGDQPVIACGAEGCFIAWHGEKGGAYAAMVEPAGGRVLWRKKLGDKSSHPSLGVGTDGVVQLAYYDAGRIKMAPLTRDGVGVASVIGKVLGDQPRPAIAPGRAKGEWSLAWQDFEAGHTEAYAARVVCRP</sequence>
<dbReference type="InterPro" id="IPR017441">
    <property type="entry name" value="Protein_kinase_ATP_BS"/>
</dbReference>
<dbReference type="PROSITE" id="PS00108">
    <property type="entry name" value="PROTEIN_KINASE_ST"/>
    <property type="match status" value="1"/>
</dbReference>
<evidence type="ECO:0000313" key="8">
    <source>
        <dbReference type="Proteomes" id="UP001370348"/>
    </source>
</evidence>
<dbReference type="InterPro" id="IPR011009">
    <property type="entry name" value="Kinase-like_dom_sf"/>
</dbReference>
<dbReference type="CDD" id="cd14014">
    <property type="entry name" value="STKc_PknB_like"/>
    <property type="match status" value="1"/>
</dbReference>
<dbReference type="PANTHER" id="PTHR43289:SF6">
    <property type="entry name" value="SERINE_THREONINE-PROTEIN KINASE NEKL-3"/>
    <property type="match status" value="1"/>
</dbReference>
<proteinExistence type="predicted"/>
<dbReference type="InterPro" id="IPR008271">
    <property type="entry name" value="Ser/Thr_kinase_AS"/>
</dbReference>
<name>A0ABZ2LNA9_9BACT</name>
<evidence type="ECO:0000256" key="3">
    <source>
        <dbReference type="ARBA" id="ARBA00022777"/>
    </source>
</evidence>
<evidence type="ECO:0000256" key="1">
    <source>
        <dbReference type="ARBA" id="ARBA00022679"/>
    </source>
</evidence>
<protein>
    <submittedName>
        <fullName evidence="7">Serine/threonine protein kinase</fullName>
    </submittedName>
</protein>
<dbReference type="SUPFAM" id="SSF56112">
    <property type="entry name" value="Protein kinase-like (PK-like)"/>
    <property type="match status" value="1"/>
</dbReference>
<gene>
    <name evidence="7" type="ORF">LZC94_31655</name>
</gene>
<keyword evidence="1" id="KW-0808">Transferase</keyword>
<dbReference type="SMART" id="SM00220">
    <property type="entry name" value="S_TKc"/>
    <property type="match status" value="1"/>
</dbReference>
<dbReference type="RefSeq" id="WP_394822015.1">
    <property type="nucleotide sequence ID" value="NZ_CP089984.1"/>
</dbReference>
<keyword evidence="8" id="KW-1185">Reference proteome</keyword>
<dbReference type="PROSITE" id="PS50011">
    <property type="entry name" value="PROTEIN_KINASE_DOM"/>
    <property type="match status" value="1"/>
</dbReference>
<reference evidence="7 8" key="1">
    <citation type="submission" date="2021-12" db="EMBL/GenBank/DDBJ databases">
        <title>Discovery of the Pendulisporaceae a myxobacterial family with distinct sporulation behavior and unique specialized metabolism.</title>
        <authorList>
            <person name="Garcia R."/>
            <person name="Popoff A."/>
            <person name="Bader C.D."/>
            <person name="Loehr J."/>
            <person name="Walesch S."/>
            <person name="Walt C."/>
            <person name="Boldt J."/>
            <person name="Bunk B."/>
            <person name="Haeckl F.J.F.P.J."/>
            <person name="Gunesch A.P."/>
            <person name="Birkelbach J."/>
            <person name="Nuebel U."/>
            <person name="Pietschmann T."/>
            <person name="Bach T."/>
            <person name="Mueller R."/>
        </authorList>
    </citation>
    <scope>NUCLEOTIDE SEQUENCE [LARGE SCALE GENOMIC DNA]</scope>
    <source>
        <strain evidence="7 8">MSr11954</strain>
    </source>
</reference>
<dbReference type="GO" id="GO:0004674">
    <property type="term" value="F:protein serine/threonine kinase activity"/>
    <property type="evidence" value="ECO:0007669"/>
    <property type="project" value="UniProtKB-KW"/>
</dbReference>